<dbReference type="OMA" id="FQASCIT"/>
<keyword evidence="2" id="KW-1133">Transmembrane helix</keyword>
<feature type="compositionally biased region" description="Low complexity" evidence="1">
    <location>
        <begin position="129"/>
        <end position="138"/>
    </location>
</feature>
<accession>A0A8D0BN00</accession>
<reference evidence="3" key="2">
    <citation type="submission" date="2025-09" db="UniProtKB">
        <authorList>
            <consortium name="Ensembl"/>
        </authorList>
    </citation>
    <scope>IDENTIFICATION</scope>
</reference>
<evidence type="ECO:0000256" key="1">
    <source>
        <dbReference type="SAM" id="MobiDB-lite"/>
    </source>
</evidence>
<dbReference type="Ensembl" id="ENSSMRT00000008791.1">
    <property type="protein sequence ID" value="ENSSMRP00000007519.1"/>
    <property type="gene ID" value="ENSSMRG00000006039.1"/>
</dbReference>
<feature type="transmembrane region" description="Helical" evidence="2">
    <location>
        <begin position="187"/>
        <end position="207"/>
    </location>
</feature>
<dbReference type="AlphaFoldDB" id="A0A8D0BN00"/>
<feature type="transmembrane region" description="Helical" evidence="2">
    <location>
        <begin position="155"/>
        <end position="175"/>
    </location>
</feature>
<keyword evidence="4" id="KW-1185">Reference proteome</keyword>
<organism evidence="3 4">
    <name type="scientific">Salvator merianae</name>
    <name type="common">Argentine black and white tegu</name>
    <name type="synonym">Tupinambis merianae</name>
    <dbReference type="NCBI Taxonomy" id="96440"/>
    <lineage>
        <taxon>Eukaryota</taxon>
        <taxon>Metazoa</taxon>
        <taxon>Chordata</taxon>
        <taxon>Craniata</taxon>
        <taxon>Vertebrata</taxon>
        <taxon>Euteleostomi</taxon>
        <taxon>Lepidosauria</taxon>
        <taxon>Squamata</taxon>
        <taxon>Bifurcata</taxon>
        <taxon>Unidentata</taxon>
        <taxon>Episquamata</taxon>
        <taxon>Laterata</taxon>
        <taxon>Teiioidea</taxon>
        <taxon>Teiidae</taxon>
        <taxon>Salvator</taxon>
    </lineage>
</organism>
<dbReference type="GeneTree" id="ENSGT01030000234874"/>
<reference evidence="3" key="1">
    <citation type="submission" date="2025-08" db="UniProtKB">
        <authorList>
            <consortium name="Ensembl"/>
        </authorList>
    </citation>
    <scope>IDENTIFICATION</scope>
</reference>
<evidence type="ECO:0000313" key="3">
    <source>
        <dbReference type="Ensembl" id="ENSSMRP00000007519.1"/>
    </source>
</evidence>
<sequence length="373" mass="38431">MAVNSSASSSGREEKIKSSCRRWGEDQQSPEVAAAALVAAAPRAERPPEAGCNGCCSSLGPAETATGSPSGGDPSREGASPSRPRWKARKLSWVLGAGWLALLLALGIRLVRSAAGREEAEEGREGEAEAATVAAAAAPSQDLPSPGGPCWPPPLLPPGSALCCCLLAVSFCLGWDLLRAGVRLRTPALLLAACGGGEALARLALAFGEEDRLPAAVAAPGLVLGCLAGGTWLALRRRLRHGVLLIAWTSGLRLTSLASWESARAAPWGPYLAYLLGLLGILLAGYEDLEGADSAAPAPAAAGAARPAKAEVPALKRRRRSSSMIAVEMAGCGSKSHRRTSLPCIPREQVRGGWGSNRQPSAFQASCITKDEA</sequence>
<feature type="transmembrane region" description="Helical" evidence="2">
    <location>
        <begin position="91"/>
        <end position="111"/>
    </location>
</feature>
<feature type="region of interest" description="Disordered" evidence="1">
    <location>
        <begin position="119"/>
        <end position="143"/>
    </location>
</feature>
<feature type="transmembrane region" description="Helical" evidence="2">
    <location>
        <begin position="213"/>
        <end position="235"/>
    </location>
</feature>
<feature type="compositionally biased region" description="Polar residues" evidence="1">
    <location>
        <begin position="1"/>
        <end position="10"/>
    </location>
</feature>
<name>A0A8D0BN00_SALMN</name>
<protein>
    <submittedName>
        <fullName evidence="3">Uncharacterized protein</fullName>
    </submittedName>
</protein>
<feature type="region of interest" description="Disordered" evidence="1">
    <location>
        <begin position="1"/>
        <end position="32"/>
    </location>
</feature>
<dbReference type="Proteomes" id="UP000694421">
    <property type="component" value="Unplaced"/>
</dbReference>
<keyword evidence="2" id="KW-0472">Membrane</keyword>
<feature type="region of interest" description="Disordered" evidence="1">
    <location>
        <begin position="62"/>
        <end position="83"/>
    </location>
</feature>
<evidence type="ECO:0000256" key="2">
    <source>
        <dbReference type="SAM" id="Phobius"/>
    </source>
</evidence>
<proteinExistence type="predicted"/>
<evidence type="ECO:0000313" key="4">
    <source>
        <dbReference type="Proteomes" id="UP000694421"/>
    </source>
</evidence>
<feature type="compositionally biased region" description="Basic and acidic residues" evidence="1">
    <location>
        <begin position="11"/>
        <end position="25"/>
    </location>
</feature>
<keyword evidence="2" id="KW-0812">Transmembrane</keyword>